<dbReference type="RefSeq" id="XP_030990270.1">
    <property type="nucleotide sequence ID" value="XM_031132621.1"/>
</dbReference>
<feature type="binding site" evidence="9">
    <location>
        <position position="143"/>
    </location>
    <ligand>
        <name>FAD</name>
        <dbReference type="ChEBI" id="CHEBI:57692"/>
    </ligand>
</feature>
<dbReference type="InterPro" id="IPR017938">
    <property type="entry name" value="Riboflavin_synthase-like_b-brl"/>
</dbReference>
<comment type="similarity">
    <text evidence="3">Belongs to the flavoprotein pyridine nucleotide cytochrome reductase family.</text>
</comment>
<dbReference type="AlphaFoldDB" id="A0A507AUG2"/>
<comment type="subcellular location">
    <subcellularLocation>
        <location evidence="2">Membrane</location>
    </subcellularLocation>
</comment>
<keyword evidence="5 9" id="KW-0274">FAD</keyword>
<dbReference type="SUPFAM" id="SSF63380">
    <property type="entry name" value="Riboflavin synthase domain-like"/>
    <property type="match status" value="1"/>
</dbReference>
<dbReference type="GO" id="GO:0006696">
    <property type="term" value="P:ergosterol biosynthetic process"/>
    <property type="evidence" value="ECO:0007669"/>
    <property type="project" value="TreeGrafter"/>
</dbReference>
<dbReference type="Pfam" id="PF00175">
    <property type="entry name" value="NAD_binding_1"/>
    <property type="match status" value="1"/>
</dbReference>
<dbReference type="InterPro" id="IPR039261">
    <property type="entry name" value="FNR_nucleotide-bd"/>
</dbReference>
<keyword evidence="4 9" id="KW-0285">Flavoprotein</keyword>
<evidence type="ECO:0000313" key="13">
    <source>
        <dbReference type="Proteomes" id="UP000319257"/>
    </source>
</evidence>
<comment type="cofactor">
    <cofactor evidence="1 9">
        <name>FAD</name>
        <dbReference type="ChEBI" id="CHEBI:57692"/>
    </cofactor>
</comment>
<evidence type="ECO:0000256" key="5">
    <source>
        <dbReference type="ARBA" id="ARBA00022827"/>
    </source>
</evidence>
<keyword evidence="13" id="KW-1185">Reference proteome</keyword>
<dbReference type="GO" id="GO:0016020">
    <property type="term" value="C:membrane"/>
    <property type="evidence" value="ECO:0007669"/>
    <property type="project" value="UniProtKB-SubCell"/>
</dbReference>
<dbReference type="PRINTS" id="PR00406">
    <property type="entry name" value="CYTB5RDTASE"/>
</dbReference>
<dbReference type="InParanoid" id="A0A507AUG2"/>
<feature type="binding site" evidence="9">
    <location>
        <position position="153"/>
    </location>
    <ligand>
        <name>FAD</name>
        <dbReference type="ChEBI" id="CHEBI:57692"/>
    </ligand>
</feature>
<sequence length="319" mass="33621">MSPSQPGLPRPPFKTTPGSAAAFARTLPRPAAMSATAIFATAALAAGAYALYVRRSAVQAEGLEGRPPFASFGFRSLKLQSADVVNHNTKRLVFELPDPAVKSGLTLTSALLTITFPGGSWLPTVRPYTPVNDLNDKGKLEFLIKHYPNGKASTYLHALKPGDAVTFAPIPGYKWRANEHAHIALVAGGQGITPCYQLARGILADAADRTRVTLVWGVNTDDDIVLGAELSDLAAQHPGRLDVVYVVSKPEAGSMHVAGHVTREVLERAGVKKGAGDVAKVFVCGPPAMEKVLVGGKGPFGGAGILAELGYGKKEVHRF</sequence>
<evidence type="ECO:0000256" key="10">
    <source>
        <dbReference type="SAM" id="Phobius"/>
    </source>
</evidence>
<feature type="binding site" evidence="9">
    <location>
        <position position="193"/>
    </location>
    <ligand>
        <name>FAD</name>
        <dbReference type="ChEBI" id="CHEBI:57692"/>
    </ligand>
</feature>
<dbReference type="Proteomes" id="UP000319257">
    <property type="component" value="Unassembled WGS sequence"/>
</dbReference>
<feature type="binding site" evidence="9">
    <location>
        <position position="127"/>
    </location>
    <ligand>
        <name>FAD</name>
        <dbReference type="ChEBI" id="CHEBI:57692"/>
    </ligand>
</feature>
<dbReference type="InterPro" id="IPR008333">
    <property type="entry name" value="Cbr1-like_FAD-bd_dom"/>
</dbReference>
<evidence type="ECO:0000313" key="12">
    <source>
        <dbReference type="EMBL" id="TPX08559.1"/>
    </source>
</evidence>
<dbReference type="Gene3D" id="2.40.30.10">
    <property type="entry name" value="Translation factors"/>
    <property type="match status" value="1"/>
</dbReference>
<keyword evidence="8 10" id="KW-0472">Membrane</keyword>
<dbReference type="InterPro" id="IPR017927">
    <property type="entry name" value="FAD-bd_FR_type"/>
</dbReference>
<protein>
    <recommendedName>
        <fullName evidence="11">FAD-binding FR-type domain-containing protein</fullName>
    </recommendedName>
</protein>
<dbReference type="PANTHER" id="PTHR19370">
    <property type="entry name" value="NADH-CYTOCHROME B5 REDUCTASE"/>
    <property type="match status" value="1"/>
</dbReference>
<keyword evidence="6" id="KW-0560">Oxidoreductase</keyword>
<dbReference type="Gene3D" id="3.40.50.80">
    <property type="entry name" value="Nucleotide-binding domain of ferredoxin-NADP reductase (FNR) module"/>
    <property type="match status" value="1"/>
</dbReference>
<feature type="binding site" evidence="9">
    <location>
        <position position="151"/>
    </location>
    <ligand>
        <name>FAD</name>
        <dbReference type="ChEBI" id="CHEBI:57692"/>
    </ligand>
</feature>
<evidence type="ECO:0000256" key="3">
    <source>
        <dbReference type="ARBA" id="ARBA00006105"/>
    </source>
</evidence>
<proteinExistence type="inferred from homology"/>
<feature type="binding site" evidence="9">
    <location>
        <position position="128"/>
    </location>
    <ligand>
        <name>FAD</name>
        <dbReference type="ChEBI" id="CHEBI:57692"/>
    </ligand>
</feature>
<dbReference type="STRING" id="1093900.A0A507AUG2"/>
<feature type="binding site" evidence="9">
    <location>
        <position position="145"/>
    </location>
    <ligand>
        <name>FAD</name>
        <dbReference type="ChEBI" id="CHEBI:57692"/>
    </ligand>
</feature>
<evidence type="ECO:0000256" key="1">
    <source>
        <dbReference type="ARBA" id="ARBA00001974"/>
    </source>
</evidence>
<accession>A0A507AUG2</accession>
<dbReference type="OrthoDB" id="432685at2759"/>
<evidence type="ECO:0000256" key="9">
    <source>
        <dbReference type="PIRSR" id="PIRSR601834-1"/>
    </source>
</evidence>
<evidence type="ECO:0000256" key="2">
    <source>
        <dbReference type="ARBA" id="ARBA00004370"/>
    </source>
</evidence>
<evidence type="ECO:0000259" key="11">
    <source>
        <dbReference type="PROSITE" id="PS51384"/>
    </source>
</evidence>
<dbReference type="InterPro" id="IPR001433">
    <property type="entry name" value="OxRdtase_FAD/NAD-bd"/>
</dbReference>
<dbReference type="GO" id="GO:0004128">
    <property type="term" value="F:cytochrome-b5 reductase activity, acting on NAD(P)H"/>
    <property type="evidence" value="ECO:0007669"/>
    <property type="project" value="TreeGrafter"/>
</dbReference>
<reference evidence="12 13" key="1">
    <citation type="submission" date="2019-06" db="EMBL/GenBank/DDBJ databases">
        <title>Draft genome sequence of the filamentous fungus Phialemoniopsis curvata isolated from diesel fuel.</title>
        <authorList>
            <person name="Varaljay V.A."/>
            <person name="Lyon W.J."/>
            <person name="Crouch A.L."/>
            <person name="Drake C.E."/>
            <person name="Hollomon J.M."/>
            <person name="Nadeau L.J."/>
            <person name="Nunn H.S."/>
            <person name="Stevenson B.S."/>
            <person name="Bojanowski C.L."/>
            <person name="Crookes-Goodson W.J."/>
        </authorList>
    </citation>
    <scope>NUCLEOTIDE SEQUENCE [LARGE SCALE GENOMIC DNA]</scope>
    <source>
        <strain evidence="12 13">D216</strain>
    </source>
</reference>
<name>A0A507AUG2_9PEZI</name>
<evidence type="ECO:0000256" key="8">
    <source>
        <dbReference type="ARBA" id="ARBA00023136"/>
    </source>
</evidence>
<dbReference type="FunFam" id="3.40.50.80:FF:000009">
    <property type="entry name" value="NADH-cytochrome b5 reductase"/>
    <property type="match status" value="1"/>
</dbReference>
<feature type="transmembrane region" description="Helical" evidence="10">
    <location>
        <begin position="31"/>
        <end position="52"/>
    </location>
</feature>
<dbReference type="GeneID" id="41977493"/>
<dbReference type="SUPFAM" id="SSF52343">
    <property type="entry name" value="Ferredoxin reductase-like, C-terminal NADP-linked domain"/>
    <property type="match status" value="1"/>
</dbReference>
<gene>
    <name evidence="12" type="ORF">E0L32_010046</name>
</gene>
<feature type="binding site" evidence="9">
    <location>
        <position position="126"/>
    </location>
    <ligand>
        <name>FAD</name>
        <dbReference type="ChEBI" id="CHEBI:57692"/>
    </ligand>
</feature>
<organism evidence="12 13">
    <name type="scientific">Thyridium curvatum</name>
    <dbReference type="NCBI Taxonomy" id="1093900"/>
    <lineage>
        <taxon>Eukaryota</taxon>
        <taxon>Fungi</taxon>
        <taxon>Dikarya</taxon>
        <taxon>Ascomycota</taxon>
        <taxon>Pezizomycotina</taxon>
        <taxon>Sordariomycetes</taxon>
        <taxon>Sordariomycetidae</taxon>
        <taxon>Thyridiales</taxon>
        <taxon>Thyridiaceae</taxon>
        <taxon>Thyridium</taxon>
    </lineage>
</organism>
<dbReference type="PANTHER" id="PTHR19370:SF101">
    <property type="entry name" value="NADH-CYTOCHROME B5 REDUCTASE"/>
    <property type="match status" value="1"/>
</dbReference>
<evidence type="ECO:0000256" key="7">
    <source>
        <dbReference type="ARBA" id="ARBA00023027"/>
    </source>
</evidence>
<keyword evidence="10" id="KW-1133">Transmembrane helix</keyword>
<evidence type="ECO:0000256" key="6">
    <source>
        <dbReference type="ARBA" id="ARBA00023002"/>
    </source>
</evidence>
<dbReference type="CDD" id="cd06183">
    <property type="entry name" value="cyt_b5_reduct_like"/>
    <property type="match status" value="1"/>
</dbReference>
<keyword evidence="7" id="KW-0520">NAD</keyword>
<evidence type="ECO:0000256" key="4">
    <source>
        <dbReference type="ARBA" id="ARBA00022630"/>
    </source>
</evidence>
<keyword evidence="10" id="KW-0812">Transmembrane</keyword>
<dbReference type="Pfam" id="PF00970">
    <property type="entry name" value="FAD_binding_6"/>
    <property type="match status" value="1"/>
</dbReference>
<dbReference type="PROSITE" id="PS51384">
    <property type="entry name" value="FAD_FR"/>
    <property type="match status" value="1"/>
</dbReference>
<dbReference type="EMBL" id="SKBQ01000077">
    <property type="protein sequence ID" value="TPX08559.1"/>
    <property type="molecule type" value="Genomic_DNA"/>
</dbReference>
<feature type="domain" description="FAD-binding FR-type" evidence="11">
    <location>
        <begin position="72"/>
        <end position="178"/>
    </location>
</feature>
<dbReference type="InterPro" id="IPR001834">
    <property type="entry name" value="CBR-like"/>
</dbReference>
<comment type="caution">
    <text evidence="12">The sequence shown here is derived from an EMBL/GenBank/DDBJ whole genome shotgun (WGS) entry which is preliminary data.</text>
</comment>